<dbReference type="GO" id="GO:0050661">
    <property type="term" value="F:NADP binding"/>
    <property type="evidence" value="ECO:0007669"/>
    <property type="project" value="InterPro"/>
</dbReference>
<name>A0A158DUV7_9BURK</name>
<feature type="active site" evidence="3">
    <location>
        <position position="169"/>
    </location>
</feature>
<dbReference type="GO" id="GO:0016616">
    <property type="term" value="F:oxidoreductase activity, acting on the CH-OH group of donors, NAD or NADP as acceptor"/>
    <property type="evidence" value="ECO:0007669"/>
    <property type="project" value="TreeGrafter"/>
</dbReference>
<reference evidence="6" key="1">
    <citation type="submission" date="2016-01" db="EMBL/GenBank/DDBJ databases">
        <authorList>
            <person name="Peeters C."/>
        </authorList>
    </citation>
    <scope>NUCLEOTIDE SEQUENCE</scope>
    <source>
        <strain evidence="6">LMG 29321</strain>
    </source>
</reference>
<keyword evidence="1" id="KW-0560">Oxidoreductase</keyword>
<protein>
    <submittedName>
        <fullName evidence="6">6-phosphogluconate dehydrogenase</fullName>
    </submittedName>
</protein>
<dbReference type="Gene3D" id="3.40.50.720">
    <property type="entry name" value="NAD(P)-binding Rossmann-like Domain"/>
    <property type="match status" value="1"/>
</dbReference>
<keyword evidence="7" id="KW-1185">Reference proteome</keyword>
<dbReference type="InterPro" id="IPR006115">
    <property type="entry name" value="6PGDH_NADP-bd"/>
</dbReference>
<gene>
    <name evidence="6" type="ORF">AWB78_05663</name>
</gene>
<evidence type="ECO:0000259" key="4">
    <source>
        <dbReference type="Pfam" id="PF03446"/>
    </source>
</evidence>
<dbReference type="PANTHER" id="PTHR22981">
    <property type="entry name" value="3-HYDROXYISOBUTYRATE DEHYDROGENASE-RELATED"/>
    <property type="match status" value="1"/>
</dbReference>
<evidence type="ECO:0000313" key="6">
    <source>
        <dbReference type="EMBL" id="SAK98429.1"/>
    </source>
</evidence>
<sequence>MNIGYIGLGEMGGALARRLQLRKPLLVFDLNAIALKNLAESGASPCASASELAAACDTIFLCLPTSEHVRTALFGENGIAQFLKPGALVIDQTSGDPVITRQIAEKLSKLQVTLVDAPVSGGPEGAQAGTIAIMVGAEESAFNRARPLLELISPNVLHAGGIGAGHVIKLINNLISGAQRLLSLEAISLAAKNGIDPAKACEILVNGNARNAFLEKYLRQHVLTGKLNFGFTLSLMHKDLRLACQLGNDSRVPMFFGNLTREMYQMCISEKGPEANVHACTLVMDRLAGTNLVPADNDLK</sequence>
<keyword evidence="2" id="KW-0520">NAD</keyword>
<dbReference type="Gene3D" id="1.10.1040.10">
    <property type="entry name" value="N-(1-d-carboxylethyl)-l-norvaline Dehydrogenase, domain 2"/>
    <property type="match status" value="1"/>
</dbReference>
<evidence type="ECO:0000256" key="1">
    <source>
        <dbReference type="ARBA" id="ARBA00023002"/>
    </source>
</evidence>
<dbReference type="InterPro" id="IPR015815">
    <property type="entry name" value="HIBADH-related"/>
</dbReference>
<dbReference type="InterPro" id="IPR013328">
    <property type="entry name" value="6PGD_dom2"/>
</dbReference>
<comment type="caution">
    <text evidence="6">The sequence shown here is derived from an EMBL/GenBank/DDBJ whole genome shotgun (WGS) entry which is preliminary data.</text>
</comment>
<dbReference type="OrthoDB" id="9777604at2"/>
<dbReference type="InterPro" id="IPR036291">
    <property type="entry name" value="NAD(P)-bd_dom_sf"/>
</dbReference>
<evidence type="ECO:0000256" key="2">
    <source>
        <dbReference type="ARBA" id="ARBA00023027"/>
    </source>
</evidence>
<evidence type="ECO:0000313" key="7">
    <source>
        <dbReference type="Proteomes" id="UP000071859"/>
    </source>
</evidence>
<proteinExistence type="predicted"/>
<accession>A0A158DUV7</accession>
<evidence type="ECO:0000256" key="3">
    <source>
        <dbReference type="PIRSR" id="PIRSR000103-1"/>
    </source>
</evidence>
<dbReference type="EMBL" id="FCOX02000037">
    <property type="protein sequence ID" value="SAK98429.1"/>
    <property type="molecule type" value="Genomic_DNA"/>
</dbReference>
<organism evidence="6 7">
    <name type="scientific">Caballeronia calidae</name>
    <dbReference type="NCBI Taxonomy" id="1777139"/>
    <lineage>
        <taxon>Bacteria</taxon>
        <taxon>Pseudomonadati</taxon>
        <taxon>Pseudomonadota</taxon>
        <taxon>Betaproteobacteria</taxon>
        <taxon>Burkholderiales</taxon>
        <taxon>Burkholderiaceae</taxon>
        <taxon>Caballeronia</taxon>
    </lineage>
</organism>
<evidence type="ECO:0000259" key="5">
    <source>
        <dbReference type="Pfam" id="PF14833"/>
    </source>
</evidence>
<feature type="domain" description="3-hydroxyisobutyrate dehydrogenase-like NAD-binding" evidence="5">
    <location>
        <begin position="163"/>
        <end position="279"/>
    </location>
</feature>
<dbReference type="SUPFAM" id="SSF48179">
    <property type="entry name" value="6-phosphogluconate dehydrogenase C-terminal domain-like"/>
    <property type="match status" value="1"/>
</dbReference>
<feature type="domain" description="6-phosphogluconate dehydrogenase NADP-binding" evidence="4">
    <location>
        <begin position="2"/>
        <end position="160"/>
    </location>
</feature>
<dbReference type="Proteomes" id="UP000071859">
    <property type="component" value="Unassembled WGS sequence"/>
</dbReference>
<dbReference type="PANTHER" id="PTHR22981:SF7">
    <property type="entry name" value="3-HYDROXYISOBUTYRATE DEHYDROGENASE, MITOCHONDRIAL"/>
    <property type="match status" value="1"/>
</dbReference>
<dbReference type="Pfam" id="PF14833">
    <property type="entry name" value="NAD_binding_11"/>
    <property type="match status" value="1"/>
</dbReference>
<dbReference type="GO" id="GO:0051287">
    <property type="term" value="F:NAD binding"/>
    <property type="evidence" value="ECO:0007669"/>
    <property type="project" value="InterPro"/>
</dbReference>
<dbReference type="SUPFAM" id="SSF51735">
    <property type="entry name" value="NAD(P)-binding Rossmann-fold domains"/>
    <property type="match status" value="1"/>
</dbReference>
<dbReference type="Pfam" id="PF03446">
    <property type="entry name" value="NAD_binding_2"/>
    <property type="match status" value="1"/>
</dbReference>
<dbReference type="PIRSF" id="PIRSF000103">
    <property type="entry name" value="HIBADH"/>
    <property type="match status" value="1"/>
</dbReference>
<dbReference type="InterPro" id="IPR008927">
    <property type="entry name" value="6-PGluconate_DH-like_C_sf"/>
</dbReference>
<dbReference type="AlphaFoldDB" id="A0A158DUV7"/>
<dbReference type="InterPro" id="IPR029154">
    <property type="entry name" value="HIBADH-like_NADP-bd"/>
</dbReference>